<dbReference type="Pfam" id="PF00015">
    <property type="entry name" value="MCPsignal"/>
    <property type="match status" value="1"/>
</dbReference>
<evidence type="ECO:0000313" key="13">
    <source>
        <dbReference type="Proteomes" id="UP000033633"/>
    </source>
</evidence>
<dbReference type="PATRIC" id="fig|265726.11.peg.4167"/>
<dbReference type="PRINTS" id="PR00260">
    <property type="entry name" value="CHEMTRNSDUCR"/>
</dbReference>
<keyword evidence="6 8" id="KW-0807">Transducer</keyword>
<proteinExistence type="inferred from homology"/>
<feature type="transmembrane region" description="Helical" evidence="10">
    <location>
        <begin position="187"/>
        <end position="206"/>
    </location>
</feature>
<feature type="region of interest" description="Disordered" evidence="9">
    <location>
        <begin position="310"/>
        <end position="330"/>
    </location>
</feature>
<evidence type="ECO:0000256" key="9">
    <source>
        <dbReference type="SAM" id="MobiDB-lite"/>
    </source>
</evidence>
<dbReference type="GO" id="GO:0004888">
    <property type="term" value="F:transmembrane signaling receptor activity"/>
    <property type="evidence" value="ECO:0007669"/>
    <property type="project" value="InterPro"/>
</dbReference>
<name>A0A0F5VCH6_9GAMM</name>
<dbReference type="SMART" id="SM00283">
    <property type="entry name" value="MA"/>
    <property type="match status" value="1"/>
</dbReference>
<gene>
    <name evidence="12" type="ORF">KY46_10080</name>
</gene>
<feature type="transmembrane region" description="Helical" evidence="10">
    <location>
        <begin position="7"/>
        <end position="29"/>
    </location>
</feature>
<evidence type="ECO:0000256" key="2">
    <source>
        <dbReference type="ARBA" id="ARBA00022475"/>
    </source>
</evidence>
<comment type="subcellular location">
    <subcellularLocation>
        <location evidence="1">Cell membrane</location>
        <topology evidence="1">Multi-pass membrane protein</topology>
    </subcellularLocation>
</comment>
<dbReference type="Proteomes" id="UP000033633">
    <property type="component" value="Unassembled WGS sequence"/>
</dbReference>
<evidence type="ECO:0000256" key="4">
    <source>
        <dbReference type="ARBA" id="ARBA00022989"/>
    </source>
</evidence>
<dbReference type="PANTHER" id="PTHR32089">
    <property type="entry name" value="METHYL-ACCEPTING CHEMOTAXIS PROTEIN MCPB"/>
    <property type="match status" value="1"/>
</dbReference>
<dbReference type="RefSeq" id="WP_046220522.1">
    <property type="nucleotide sequence ID" value="NZ_JWYV01000007.1"/>
</dbReference>
<keyword evidence="5 10" id="KW-0472">Membrane</keyword>
<accession>A0A0F5VCH6</accession>
<dbReference type="GO" id="GO:0007165">
    <property type="term" value="P:signal transduction"/>
    <property type="evidence" value="ECO:0007669"/>
    <property type="project" value="UniProtKB-KW"/>
</dbReference>
<dbReference type="CDD" id="cd11386">
    <property type="entry name" value="MCP_signal"/>
    <property type="match status" value="1"/>
</dbReference>
<keyword evidence="13" id="KW-1185">Reference proteome</keyword>
<dbReference type="OrthoDB" id="2489132at2"/>
<keyword evidence="4 10" id="KW-1133">Transmembrane helix</keyword>
<evidence type="ECO:0000256" key="6">
    <source>
        <dbReference type="ARBA" id="ARBA00023224"/>
    </source>
</evidence>
<evidence type="ECO:0000256" key="10">
    <source>
        <dbReference type="SAM" id="Phobius"/>
    </source>
</evidence>
<keyword evidence="3 10" id="KW-0812">Transmembrane</keyword>
<dbReference type="GO" id="GO:0006935">
    <property type="term" value="P:chemotaxis"/>
    <property type="evidence" value="ECO:0007669"/>
    <property type="project" value="InterPro"/>
</dbReference>
<comment type="similarity">
    <text evidence="7">Belongs to the methyl-accepting chemotaxis (MCP) protein family.</text>
</comment>
<dbReference type="STRING" id="265726.KY46_10080"/>
<dbReference type="SMART" id="SM01049">
    <property type="entry name" value="Cache_2"/>
    <property type="match status" value="1"/>
</dbReference>
<evidence type="ECO:0000256" key="1">
    <source>
        <dbReference type="ARBA" id="ARBA00004651"/>
    </source>
</evidence>
<dbReference type="AlphaFoldDB" id="A0A0F5VCH6"/>
<protein>
    <submittedName>
        <fullName evidence="12">Chemotaxis protein</fullName>
    </submittedName>
</protein>
<dbReference type="InterPro" id="IPR004089">
    <property type="entry name" value="MCPsignal_dom"/>
</dbReference>
<dbReference type="InterPro" id="IPR033480">
    <property type="entry name" value="sCache_2"/>
</dbReference>
<evidence type="ECO:0000259" key="11">
    <source>
        <dbReference type="PROSITE" id="PS50111"/>
    </source>
</evidence>
<comment type="caution">
    <text evidence="12">The sequence shown here is derived from an EMBL/GenBank/DDBJ whole genome shotgun (WGS) entry which is preliminary data.</text>
</comment>
<dbReference type="SUPFAM" id="SSF58104">
    <property type="entry name" value="Methyl-accepting chemotaxis protein (MCP) signaling domain"/>
    <property type="match status" value="1"/>
</dbReference>
<dbReference type="Pfam" id="PF17200">
    <property type="entry name" value="sCache_2"/>
    <property type="match status" value="1"/>
</dbReference>
<feature type="domain" description="Methyl-accepting transducer" evidence="11">
    <location>
        <begin position="267"/>
        <end position="503"/>
    </location>
</feature>
<dbReference type="PANTHER" id="PTHR32089:SF119">
    <property type="entry name" value="METHYL-ACCEPTING CHEMOTAXIS PROTEIN CTPL"/>
    <property type="match status" value="1"/>
</dbReference>
<organism evidence="12 13">
    <name type="scientific">Photobacterium halotolerans</name>
    <dbReference type="NCBI Taxonomy" id="265726"/>
    <lineage>
        <taxon>Bacteria</taxon>
        <taxon>Pseudomonadati</taxon>
        <taxon>Pseudomonadota</taxon>
        <taxon>Gammaproteobacteria</taxon>
        <taxon>Vibrionales</taxon>
        <taxon>Vibrionaceae</taxon>
        <taxon>Photobacterium</taxon>
    </lineage>
</organism>
<evidence type="ECO:0000313" key="12">
    <source>
        <dbReference type="EMBL" id="KKC99875.1"/>
    </source>
</evidence>
<dbReference type="PROSITE" id="PS50111">
    <property type="entry name" value="CHEMOTAXIS_TRANSDUC_2"/>
    <property type="match status" value="1"/>
</dbReference>
<dbReference type="EMBL" id="JWYV01000007">
    <property type="protein sequence ID" value="KKC99875.1"/>
    <property type="molecule type" value="Genomic_DNA"/>
</dbReference>
<dbReference type="Gene3D" id="3.30.450.20">
    <property type="entry name" value="PAS domain"/>
    <property type="match status" value="1"/>
</dbReference>
<evidence type="ECO:0000256" key="5">
    <source>
        <dbReference type="ARBA" id="ARBA00023136"/>
    </source>
</evidence>
<feature type="compositionally biased region" description="Low complexity" evidence="9">
    <location>
        <begin position="310"/>
        <end position="324"/>
    </location>
</feature>
<evidence type="ECO:0000256" key="8">
    <source>
        <dbReference type="PROSITE-ProRule" id="PRU00284"/>
    </source>
</evidence>
<dbReference type="InterPro" id="IPR004090">
    <property type="entry name" value="Chemotax_Me-accpt_rcpt"/>
</dbReference>
<evidence type="ECO:0000256" key="3">
    <source>
        <dbReference type="ARBA" id="ARBA00022692"/>
    </source>
</evidence>
<sequence>MKLRTQTYWLSGIILFALLLIMMTGLWTLRMASNQDNESRVTQLFSSTYNILTEIEKMSQEGILDETQAKALATRLLQKNIYKDNEYVYVADSKLMFIAAPLDPQLHGTSFHDFKDGQGNSVGNILKQAVAASGGKLAQYTWTQKQPDGSIEEKLSIARQTPYWGWYVGTGIGYNEVNQRFWSTTSWQLVLCLFITVAILSVLIFASQRMIHLLGGEPDDVQAAVQAVADGKITTHFAHRAAPGSIYYAVQTMSLSLAELINNLKQSMSALRSEIDQVTSRSGMITGLTDSQQQSTVMIATAMTEMASSANNVAESASETASNTERADQQSQVTQNLILSTVDNIQGLADQLGIASQAVAHLDTEVNSIARVLEVIGDIAEQTNLLALNAAIEAARAGEQGRGFAVVADEVRNLAGRTQNSTKEIQQMISRLQSGSRNAIQTMETCAETSQTTVQQSQEASDALNQIVSALESITEMSHQIATAAAEQTQVSDDISARINMIEENGNQLSEVVNQSHSSTRSLQELYHELETWTGKFSLKS</sequence>
<keyword evidence="2" id="KW-1003">Cell membrane</keyword>
<reference evidence="12 13" key="1">
    <citation type="submission" date="2014-12" db="EMBL/GenBank/DDBJ databases">
        <title>Mercury Reductase activity and rhizosphere competence traits in the genome of root associated Photobacterium halotolerans MELD1.</title>
        <authorList>
            <person name="Mathew D.C."/>
            <person name="Huang C.-C."/>
        </authorList>
    </citation>
    <scope>NUCLEOTIDE SEQUENCE [LARGE SCALE GENOMIC DNA]</scope>
    <source>
        <strain evidence="12 13">MELD1</strain>
    </source>
</reference>
<dbReference type="Gene3D" id="1.10.287.950">
    <property type="entry name" value="Methyl-accepting chemotaxis protein"/>
    <property type="match status" value="1"/>
</dbReference>
<dbReference type="GO" id="GO:0005886">
    <property type="term" value="C:plasma membrane"/>
    <property type="evidence" value="ECO:0007669"/>
    <property type="project" value="UniProtKB-SubCell"/>
</dbReference>
<dbReference type="FunFam" id="1.10.287.950:FF:000001">
    <property type="entry name" value="Methyl-accepting chemotaxis sensory transducer"/>
    <property type="match status" value="1"/>
</dbReference>
<evidence type="ECO:0000256" key="7">
    <source>
        <dbReference type="ARBA" id="ARBA00029447"/>
    </source>
</evidence>